<proteinExistence type="predicted"/>
<dbReference type="InterPro" id="IPR054817">
    <property type="entry name" value="Glycosyl_F510_1955-like"/>
</dbReference>
<gene>
    <name evidence="1" type="ORF">AVDCRST_MAG79-534</name>
</gene>
<reference evidence="1" key="1">
    <citation type="submission" date="2020-02" db="EMBL/GenBank/DDBJ databases">
        <authorList>
            <person name="Meier V. D."/>
        </authorList>
    </citation>
    <scope>NUCLEOTIDE SEQUENCE</scope>
    <source>
        <strain evidence="1">AVDCRST_MAG79</strain>
    </source>
</reference>
<name>A0A6J4TKF0_9ACTN</name>
<accession>A0A6J4TKF0</accession>
<dbReference type="NCBIfam" id="NF045728">
    <property type="entry name" value="glycosyl_F510_1955"/>
    <property type="match status" value="1"/>
</dbReference>
<dbReference type="SUPFAM" id="SSF110296">
    <property type="entry name" value="Oligoxyloglucan reducing end-specific cellobiohydrolase"/>
    <property type="match status" value="1"/>
</dbReference>
<evidence type="ECO:0000313" key="1">
    <source>
        <dbReference type="EMBL" id="CAA9526233.1"/>
    </source>
</evidence>
<protein>
    <submittedName>
        <fullName evidence="1">GH74</fullName>
    </submittedName>
</protein>
<dbReference type="Gene3D" id="2.130.10.10">
    <property type="entry name" value="YVTN repeat-like/Quinoprotein amine dehydrogenase"/>
    <property type="match status" value="2"/>
</dbReference>
<dbReference type="InterPro" id="IPR015943">
    <property type="entry name" value="WD40/YVTN_repeat-like_dom_sf"/>
</dbReference>
<dbReference type="AlphaFoldDB" id="A0A6J4TKF0"/>
<organism evidence="1">
    <name type="scientific">uncultured Thermoleophilia bacterium</name>
    <dbReference type="NCBI Taxonomy" id="1497501"/>
    <lineage>
        <taxon>Bacteria</taxon>
        <taxon>Bacillati</taxon>
        <taxon>Actinomycetota</taxon>
        <taxon>Thermoleophilia</taxon>
        <taxon>environmental samples</taxon>
    </lineage>
</organism>
<sequence length="301" mass="31755">MTFSAFDKRSAKRSARRCASRLATFGAAAVLAACAGGDEETTPQAEGTRISDAGPQHVHGLGINPADDSLLIATHSGLWRAPADQRKAERVADVRHDLMGFTVVGPDRFLASGHPDARTDLPPQLGLQRSIDGGRSWDAISLLGEADLHVLRAAGERVYGVDSGTGAFLTSADGGQAWQQRTPPAPVFDLAIDPDDADAVVAATERGLFGSTDTGRTWRPLGDTTGLLAWPADHRFFLVEGDGQVSRSSDAGRTFERTGRIGGLPEAFAANGERELYAALHGGEVLMSADGGANWRTRSTP</sequence>
<dbReference type="CDD" id="cd15482">
    <property type="entry name" value="Sialidase_non-viral"/>
    <property type="match status" value="1"/>
</dbReference>
<dbReference type="EMBL" id="CADCWC010000102">
    <property type="protein sequence ID" value="CAA9526233.1"/>
    <property type="molecule type" value="Genomic_DNA"/>
</dbReference>